<proteinExistence type="predicted"/>
<accession>A0A4V2SGZ1</accession>
<dbReference type="AlphaFoldDB" id="A0A4V2SGZ1"/>
<sequence length="126" mass="12993">MQRPQPAPAPGPAATRCDHVVASHAGRLVSASGWYRFVGEYAAAAHFHHLAQASVPGLPPPGAVRAHAFCLACGAKLDAAAVETSTQDALLQAVDAAVGNGHEEPRGSALDPARYLAWVAPQITAR</sequence>
<gene>
    <name evidence="1" type="ORF">EV684_105194</name>
</gene>
<evidence type="ECO:0000313" key="2">
    <source>
        <dbReference type="Proteomes" id="UP000295106"/>
    </source>
</evidence>
<dbReference type="OrthoDB" id="9898761at2"/>
<evidence type="ECO:0000313" key="1">
    <source>
        <dbReference type="EMBL" id="TCP03028.1"/>
    </source>
</evidence>
<protein>
    <submittedName>
        <fullName evidence="1">Uncharacterized protein</fullName>
    </submittedName>
</protein>
<comment type="caution">
    <text evidence="1">The sequence shown here is derived from an EMBL/GenBank/DDBJ whole genome shotgun (WGS) entry which is preliminary data.</text>
</comment>
<name>A0A4V2SGZ1_RUBGE</name>
<dbReference type="RefSeq" id="WP_132646686.1">
    <property type="nucleotide sequence ID" value="NZ_CP181386.1"/>
</dbReference>
<dbReference type="Proteomes" id="UP000295106">
    <property type="component" value="Unassembled WGS sequence"/>
</dbReference>
<organism evidence="1 2">
    <name type="scientific">Rubrivivax gelatinosus</name>
    <name type="common">Rhodocyclus gelatinosus</name>
    <name type="synonym">Rhodopseudomonas gelatinosa</name>
    <dbReference type="NCBI Taxonomy" id="28068"/>
    <lineage>
        <taxon>Bacteria</taxon>
        <taxon>Pseudomonadati</taxon>
        <taxon>Pseudomonadota</taxon>
        <taxon>Betaproteobacteria</taxon>
        <taxon>Burkholderiales</taxon>
        <taxon>Sphaerotilaceae</taxon>
        <taxon>Rubrivivax</taxon>
    </lineage>
</organism>
<dbReference type="GeneID" id="99684540"/>
<dbReference type="EMBL" id="SLXD01000005">
    <property type="protein sequence ID" value="TCP03028.1"/>
    <property type="molecule type" value="Genomic_DNA"/>
</dbReference>
<reference evidence="1 2" key="1">
    <citation type="submission" date="2019-03" db="EMBL/GenBank/DDBJ databases">
        <title>Genomic Encyclopedia of Type Strains, Phase IV (KMG-IV): sequencing the most valuable type-strain genomes for metagenomic binning, comparative biology and taxonomic classification.</title>
        <authorList>
            <person name="Goeker M."/>
        </authorList>
    </citation>
    <scope>NUCLEOTIDE SEQUENCE [LARGE SCALE GENOMIC DNA]</scope>
    <source>
        <strain evidence="1 2">DSM 1709</strain>
    </source>
</reference>